<feature type="transmembrane region" description="Helical" evidence="7">
    <location>
        <begin position="117"/>
        <end position="139"/>
    </location>
</feature>
<dbReference type="Proteomes" id="UP001596050">
    <property type="component" value="Unassembled WGS sequence"/>
</dbReference>
<evidence type="ECO:0000256" key="2">
    <source>
        <dbReference type="ARBA" id="ARBA00022448"/>
    </source>
</evidence>
<feature type="domain" description="Amino acid permease/ SLC12A" evidence="8">
    <location>
        <begin position="36"/>
        <end position="465"/>
    </location>
</feature>
<dbReference type="Pfam" id="PF00324">
    <property type="entry name" value="AA_permease"/>
    <property type="match status" value="1"/>
</dbReference>
<feature type="transmembrane region" description="Helical" evidence="7">
    <location>
        <begin position="419"/>
        <end position="437"/>
    </location>
</feature>
<evidence type="ECO:0000256" key="5">
    <source>
        <dbReference type="ARBA" id="ARBA00023136"/>
    </source>
</evidence>
<accession>A0ABW0LAS5</accession>
<feature type="region of interest" description="Disordered" evidence="6">
    <location>
        <begin position="1"/>
        <end position="22"/>
    </location>
</feature>
<keyword evidence="3 7" id="KW-0812">Transmembrane</keyword>
<name>A0ABW0LAS5_9BURK</name>
<dbReference type="Gene3D" id="1.20.1740.10">
    <property type="entry name" value="Amino acid/polyamine transporter I"/>
    <property type="match status" value="1"/>
</dbReference>
<feature type="transmembrane region" description="Helical" evidence="7">
    <location>
        <begin position="377"/>
        <end position="399"/>
    </location>
</feature>
<feature type="compositionally biased region" description="Polar residues" evidence="6">
    <location>
        <begin position="1"/>
        <end position="10"/>
    </location>
</feature>
<dbReference type="PANTHER" id="PTHR43495:SF3">
    <property type="entry name" value="PHENYLALANINE-SPECIFIC PERMEASE"/>
    <property type="match status" value="1"/>
</dbReference>
<evidence type="ECO:0000256" key="3">
    <source>
        <dbReference type="ARBA" id="ARBA00022692"/>
    </source>
</evidence>
<feature type="transmembrane region" description="Helical" evidence="7">
    <location>
        <begin position="61"/>
        <end position="80"/>
    </location>
</feature>
<dbReference type="EMBL" id="JBHSMU010000019">
    <property type="protein sequence ID" value="MFC5463008.1"/>
    <property type="molecule type" value="Genomic_DNA"/>
</dbReference>
<evidence type="ECO:0000259" key="8">
    <source>
        <dbReference type="Pfam" id="PF00324"/>
    </source>
</evidence>
<sequence length="469" mass="49909">MTDSTSPSTLASAQASARASAQPSAQQLTRGLKSRHIQLIALGGAIGTGLFLGIAQTIQMAGPSVLLGYGVAGLVAFLIMRQLAELVVDEPVAGSVSHFADKYGGHMAGFISGWNYWVMYILVSMAELSAVGIYVQYWFPEVPTWVSALIFFAVINSFSLLKVKAFGELEFWFAVIKVVAVSGMILFGTWLLVSGTAGPEAGVANLWRHGGFFPNGVSGLVMAMAVIMFSFGGLELIGITAAEADDPSRSIPRATNQALWRVLIFYIGALFILLSLFPWTKVVTGGSPFVLIFAALDSPAVATALNIVVLTAALSVYNSAVYANTRMLYGLAAQGNAPRALTKLTRNGVPLAALGVSALATGICISVNYFLPAEAFGMMMGLAVAGLIINWATISIVHLRFRAAEAGRKTVFPSPLHPLGNYLCLAFLAGILWVMYQTPGLRISVYLIPAWLLLLCAGYVVRQRRAQTA</sequence>
<evidence type="ECO:0000256" key="7">
    <source>
        <dbReference type="SAM" id="Phobius"/>
    </source>
</evidence>
<protein>
    <submittedName>
        <fullName evidence="9">Amino acid permease</fullName>
    </submittedName>
</protein>
<evidence type="ECO:0000313" key="9">
    <source>
        <dbReference type="EMBL" id="MFC5463008.1"/>
    </source>
</evidence>
<keyword evidence="5 7" id="KW-0472">Membrane</keyword>
<feature type="transmembrane region" description="Helical" evidence="7">
    <location>
        <begin position="145"/>
        <end position="163"/>
    </location>
</feature>
<keyword evidence="10" id="KW-1185">Reference proteome</keyword>
<proteinExistence type="predicted"/>
<gene>
    <name evidence="9" type="ORF">ACFPN5_24640</name>
</gene>
<evidence type="ECO:0000256" key="1">
    <source>
        <dbReference type="ARBA" id="ARBA00004141"/>
    </source>
</evidence>
<evidence type="ECO:0000313" key="10">
    <source>
        <dbReference type="Proteomes" id="UP001596050"/>
    </source>
</evidence>
<feature type="transmembrane region" description="Helical" evidence="7">
    <location>
        <begin position="443"/>
        <end position="461"/>
    </location>
</feature>
<dbReference type="PANTHER" id="PTHR43495">
    <property type="entry name" value="GABA PERMEASE"/>
    <property type="match status" value="1"/>
</dbReference>
<feature type="transmembrane region" description="Helical" evidence="7">
    <location>
        <begin position="289"/>
        <end position="317"/>
    </location>
</feature>
<keyword evidence="2" id="KW-0813">Transport</keyword>
<comment type="caution">
    <text evidence="9">The sequence shown here is derived from an EMBL/GenBank/DDBJ whole genome shotgun (WGS) entry which is preliminary data.</text>
</comment>
<feature type="compositionally biased region" description="Low complexity" evidence="6">
    <location>
        <begin position="11"/>
        <end position="22"/>
    </location>
</feature>
<feature type="transmembrane region" description="Helical" evidence="7">
    <location>
        <begin position="349"/>
        <end position="371"/>
    </location>
</feature>
<feature type="transmembrane region" description="Helical" evidence="7">
    <location>
        <begin position="37"/>
        <end position="55"/>
    </location>
</feature>
<feature type="transmembrane region" description="Helical" evidence="7">
    <location>
        <begin position="212"/>
        <end position="237"/>
    </location>
</feature>
<dbReference type="InterPro" id="IPR004841">
    <property type="entry name" value="AA-permease/SLC12A_dom"/>
</dbReference>
<dbReference type="PIRSF" id="PIRSF006060">
    <property type="entry name" value="AA_transporter"/>
    <property type="match status" value="1"/>
</dbReference>
<comment type="subcellular location">
    <subcellularLocation>
        <location evidence="1">Membrane</location>
        <topology evidence="1">Multi-pass membrane protein</topology>
    </subcellularLocation>
</comment>
<reference evidence="10" key="1">
    <citation type="journal article" date="2019" name="Int. J. Syst. Evol. Microbiol.">
        <title>The Global Catalogue of Microorganisms (GCM) 10K type strain sequencing project: providing services to taxonomists for standard genome sequencing and annotation.</title>
        <authorList>
            <consortium name="The Broad Institute Genomics Platform"/>
            <consortium name="The Broad Institute Genome Sequencing Center for Infectious Disease"/>
            <person name="Wu L."/>
            <person name="Ma J."/>
        </authorList>
    </citation>
    <scope>NUCLEOTIDE SEQUENCE [LARGE SCALE GENOMIC DNA]</scope>
    <source>
        <strain evidence="10">KACC 12649</strain>
    </source>
</reference>
<organism evidence="9 10">
    <name type="scientific">Massilia niabensis</name>
    <dbReference type="NCBI Taxonomy" id="544910"/>
    <lineage>
        <taxon>Bacteria</taxon>
        <taxon>Pseudomonadati</taxon>
        <taxon>Pseudomonadota</taxon>
        <taxon>Betaproteobacteria</taxon>
        <taxon>Burkholderiales</taxon>
        <taxon>Oxalobacteraceae</taxon>
        <taxon>Telluria group</taxon>
        <taxon>Massilia</taxon>
    </lineage>
</organism>
<dbReference type="RefSeq" id="WP_379786491.1">
    <property type="nucleotide sequence ID" value="NZ_JBHSMU010000019.1"/>
</dbReference>
<feature type="transmembrane region" description="Helical" evidence="7">
    <location>
        <begin position="170"/>
        <end position="192"/>
    </location>
</feature>
<evidence type="ECO:0000256" key="4">
    <source>
        <dbReference type="ARBA" id="ARBA00022989"/>
    </source>
</evidence>
<dbReference type="PROSITE" id="PS00218">
    <property type="entry name" value="AMINO_ACID_PERMEASE_1"/>
    <property type="match status" value="1"/>
</dbReference>
<dbReference type="InterPro" id="IPR004840">
    <property type="entry name" value="Amino_acid_permease_CS"/>
</dbReference>
<keyword evidence="4 7" id="KW-1133">Transmembrane helix</keyword>
<feature type="transmembrane region" description="Helical" evidence="7">
    <location>
        <begin position="258"/>
        <end position="277"/>
    </location>
</feature>
<evidence type="ECO:0000256" key="6">
    <source>
        <dbReference type="SAM" id="MobiDB-lite"/>
    </source>
</evidence>